<dbReference type="EMBL" id="LBOG01000003">
    <property type="protein sequence ID" value="KKP30169.1"/>
    <property type="molecule type" value="Genomic_DNA"/>
</dbReference>
<comment type="caution">
    <text evidence="2">The sequence shown here is derived from an EMBL/GenBank/DDBJ whole genome shotgun (WGS) entry which is preliminary data.</text>
</comment>
<proteinExistence type="predicted"/>
<organism evidence="2 3">
    <name type="scientific">Candidatus Nomurabacteria bacterium GW2011_GWF1_31_48</name>
    <dbReference type="NCBI Taxonomy" id="1618767"/>
    <lineage>
        <taxon>Bacteria</taxon>
        <taxon>Candidatus Nomuraibacteriota</taxon>
    </lineage>
</organism>
<reference evidence="2 3" key="1">
    <citation type="journal article" date="2015" name="Nature">
        <title>rRNA introns, odd ribosomes, and small enigmatic genomes across a large radiation of phyla.</title>
        <authorList>
            <person name="Brown C.T."/>
            <person name="Hug L.A."/>
            <person name="Thomas B.C."/>
            <person name="Sharon I."/>
            <person name="Castelle C.J."/>
            <person name="Singh A."/>
            <person name="Wilkins M.J."/>
            <person name="Williams K.H."/>
            <person name="Banfield J.F."/>
        </authorList>
    </citation>
    <scope>NUCLEOTIDE SEQUENCE [LARGE SCALE GENOMIC DNA]</scope>
</reference>
<sequence length="58" mass="6615">MKNNRNFVLSSTVIEGRELTNLEKFLLKIFPGTKLVCKNCNNNIDPKLQFCPKCGTKL</sequence>
<dbReference type="AlphaFoldDB" id="A0A0F9YEU7"/>
<evidence type="ECO:0000313" key="3">
    <source>
        <dbReference type="Proteomes" id="UP000034934"/>
    </source>
</evidence>
<accession>A0A0F9YEU7</accession>
<evidence type="ECO:0000313" key="2">
    <source>
        <dbReference type="EMBL" id="KKP30169.1"/>
    </source>
</evidence>
<evidence type="ECO:0000259" key="1">
    <source>
        <dbReference type="Pfam" id="PF13240"/>
    </source>
</evidence>
<gene>
    <name evidence="2" type="ORF">UR19_C0003G0005</name>
</gene>
<protein>
    <recommendedName>
        <fullName evidence="1">Zinc-ribbon domain-containing protein</fullName>
    </recommendedName>
</protein>
<feature type="domain" description="Zinc-ribbon" evidence="1">
    <location>
        <begin position="37"/>
        <end position="58"/>
    </location>
</feature>
<dbReference type="Pfam" id="PF13240">
    <property type="entry name" value="Zn_Ribbon_1"/>
    <property type="match status" value="1"/>
</dbReference>
<dbReference type="InterPro" id="IPR026870">
    <property type="entry name" value="Zinc_ribbon_dom"/>
</dbReference>
<dbReference type="Proteomes" id="UP000034934">
    <property type="component" value="Unassembled WGS sequence"/>
</dbReference>
<name>A0A0F9YEU7_9BACT</name>